<dbReference type="RefSeq" id="WP_084069782.1">
    <property type="nucleotide sequence ID" value="NZ_FWXY01000013.1"/>
</dbReference>
<dbReference type="Pfam" id="PF07730">
    <property type="entry name" value="HisKA_3"/>
    <property type="match status" value="1"/>
</dbReference>
<keyword evidence="10" id="KW-0902">Two-component regulatory system</keyword>
<dbReference type="Gene3D" id="1.20.5.1930">
    <property type="match status" value="1"/>
</dbReference>
<accession>A0A1W2CPY7</accession>
<evidence type="ECO:0000256" key="9">
    <source>
        <dbReference type="ARBA" id="ARBA00022989"/>
    </source>
</evidence>
<feature type="coiled-coil region" evidence="12">
    <location>
        <begin position="454"/>
        <end position="481"/>
    </location>
</feature>
<dbReference type="Gene3D" id="3.30.450.20">
    <property type="entry name" value="PAS domain"/>
    <property type="match status" value="3"/>
</dbReference>
<dbReference type="SUPFAM" id="SSF55874">
    <property type="entry name" value="ATPase domain of HSP90 chaperone/DNA topoisomerase II/histidine kinase"/>
    <property type="match status" value="1"/>
</dbReference>
<dbReference type="InterPro" id="IPR000700">
    <property type="entry name" value="PAS-assoc_C"/>
</dbReference>
<keyword evidence="5 13" id="KW-0812">Transmembrane</keyword>
<dbReference type="Pfam" id="PF13426">
    <property type="entry name" value="PAS_9"/>
    <property type="match status" value="1"/>
</dbReference>
<dbReference type="SUPFAM" id="SSF103190">
    <property type="entry name" value="Sensory domain-like"/>
    <property type="match status" value="1"/>
</dbReference>
<evidence type="ECO:0000256" key="2">
    <source>
        <dbReference type="ARBA" id="ARBA00022475"/>
    </source>
</evidence>
<dbReference type="Proteomes" id="UP000192418">
    <property type="component" value="Unassembled WGS sequence"/>
</dbReference>
<comment type="subcellular location">
    <subcellularLocation>
        <location evidence="1">Cell membrane</location>
        <topology evidence="1">Multi-pass membrane protein</topology>
    </subcellularLocation>
</comment>
<keyword evidence="6" id="KW-0547">Nucleotide-binding</keyword>
<protein>
    <submittedName>
        <fullName evidence="16">PAS domain S-box-containing protein</fullName>
    </submittedName>
</protein>
<reference evidence="16 17" key="1">
    <citation type="submission" date="2017-04" db="EMBL/GenBank/DDBJ databases">
        <authorList>
            <person name="Afonso C.L."/>
            <person name="Miller P.J."/>
            <person name="Scott M.A."/>
            <person name="Spackman E."/>
            <person name="Goraichik I."/>
            <person name="Dimitrov K.M."/>
            <person name="Suarez D.L."/>
            <person name="Swayne D.E."/>
        </authorList>
    </citation>
    <scope>NUCLEOTIDE SEQUENCE [LARGE SCALE GENOMIC DNA]</scope>
    <source>
        <strain evidence="16 17">DSM 3385</strain>
    </source>
</reference>
<evidence type="ECO:0000256" key="1">
    <source>
        <dbReference type="ARBA" id="ARBA00004651"/>
    </source>
</evidence>
<dbReference type="InterPro" id="IPR001610">
    <property type="entry name" value="PAC"/>
</dbReference>
<dbReference type="InterPro" id="IPR000014">
    <property type="entry name" value="PAS"/>
</dbReference>
<dbReference type="GO" id="GO:0046983">
    <property type="term" value="F:protein dimerization activity"/>
    <property type="evidence" value="ECO:0007669"/>
    <property type="project" value="InterPro"/>
</dbReference>
<dbReference type="PANTHER" id="PTHR24421:SF58">
    <property type="entry name" value="SIGNAL TRANSDUCTION HISTIDINE-PROTEIN KINASE_PHOSPHATASE UHPB"/>
    <property type="match status" value="1"/>
</dbReference>
<dbReference type="InterPro" id="IPR035965">
    <property type="entry name" value="PAS-like_dom_sf"/>
</dbReference>
<dbReference type="InterPro" id="IPR033479">
    <property type="entry name" value="dCache_1"/>
</dbReference>
<dbReference type="OrthoDB" id="6231at2"/>
<dbReference type="SMART" id="SM00091">
    <property type="entry name" value="PAS"/>
    <property type="match status" value="1"/>
</dbReference>
<evidence type="ECO:0000256" key="3">
    <source>
        <dbReference type="ARBA" id="ARBA00022553"/>
    </source>
</evidence>
<keyword evidence="17" id="KW-1185">Reference proteome</keyword>
<evidence type="ECO:0000256" key="4">
    <source>
        <dbReference type="ARBA" id="ARBA00022679"/>
    </source>
</evidence>
<keyword evidence="9 13" id="KW-1133">Transmembrane helix</keyword>
<dbReference type="InterPro" id="IPR050482">
    <property type="entry name" value="Sensor_HK_TwoCompSys"/>
</dbReference>
<evidence type="ECO:0000256" key="11">
    <source>
        <dbReference type="ARBA" id="ARBA00023136"/>
    </source>
</evidence>
<dbReference type="PROSITE" id="PS50113">
    <property type="entry name" value="PAC"/>
    <property type="match status" value="1"/>
</dbReference>
<evidence type="ECO:0000256" key="7">
    <source>
        <dbReference type="ARBA" id="ARBA00022777"/>
    </source>
</evidence>
<dbReference type="GO" id="GO:0005524">
    <property type="term" value="F:ATP binding"/>
    <property type="evidence" value="ECO:0007669"/>
    <property type="project" value="UniProtKB-KW"/>
</dbReference>
<keyword evidence="4" id="KW-0808">Transferase</keyword>
<evidence type="ECO:0000256" key="6">
    <source>
        <dbReference type="ARBA" id="ARBA00022741"/>
    </source>
</evidence>
<keyword evidence="8" id="KW-0067">ATP-binding</keyword>
<dbReference type="CDD" id="cd12914">
    <property type="entry name" value="PDC1_DGC_like"/>
    <property type="match status" value="1"/>
</dbReference>
<evidence type="ECO:0000256" key="10">
    <source>
        <dbReference type="ARBA" id="ARBA00023012"/>
    </source>
</evidence>
<dbReference type="PROSITE" id="PS50112">
    <property type="entry name" value="PAS"/>
    <property type="match status" value="1"/>
</dbReference>
<evidence type="ECO:0000259" key="14">
    <source>
        <dbReference type="PROSITE" id="PS50112"/>
    </source>
</evidence>
<evidence type="ECO:0000313" key="16">
    <source>
        <dbReference type="EMBL" id="SMC87300.1"/>
    </source>
</evidence>
<feature type="domain" description="PAC" evidence="15">
    <location>
        <begin position="411"/>
        <end position="463"/>
    </location>
</feature>
<dbReference type="AlphaFoldDB" id="A0A1W2CPY7"/>
<dbReference type="InterPro" id="IPR029151">
    <property type="entry name" value="Sensor-like_sf"/>
</dbReference>
<dbReference type="InterPro" id="IPR011712">
    <property type="entry name" value="Sig_transdc_His_kin_sub3_dim/P"/>
</dbReference>
<evidence type="ECO:0000256" key="12">
    <source>
        <dbReference type="SAM" id="Coils"/>
    </source>
</evidence>
<evidence type="ECO:0000259" key="15">
    <source>
        <dbReference type="PROSITE" id="PS50113"/>
    </source>
</evidence>
<keyword evidence="7" id="KW-0418">Kinase</keyword>
<dbReference type="SUPFAM" id="SSF55785">
    <property type="entry name" value="PYP-like sensor domain (PAS domain)"/>
    <property type="match status" value="1"/>
</dbReference>
<keyword evidence="2" id="KW-1003">Cell membrane</keyword>
<evidence type="ECO:0000313" key="17">
    <source>
        <dbReference type="Proteomes" id="UP000192418"/>
    </source>
</evidence>
<dbReference type="Pfam" id="PF02518">
    <property type="entry name" value="HATPase_c"/>
    <property type="match status" value="1"/>
</dbReference>
<dbReference type="Pfam" id="PF02743">
    <property type="entry name" value="dCache_1"/>
    <property type="match status" value="1"/>
</dbReference>
<dbReference type="CDD" id="cd16917">
    <property type="entry name" value="HATPase_UhpB-NarQ-NarX-like"/>
    <property type="match status" value="1"/>
</dbReference>
<proteinExistence type="predicted"/>
<keyword evidence="11 13" id="KW-0472">Membrane</keyword>
<dbReference type="EMBL" id="FWXY01000013">
    <property type="protein sequence ID" value="SMC87300.1"/>
    <property type="molecule type" value="Genomic_DNA"/>
</dbReference>
<feature type="transmembrane region" description="Helical" evidence="13">
    <location>
        <begin position="297"/>
        <end position="319"/>
    </location>
</feature>
<dbReference type="CDD" id="cd00130">
    <property type="entry name" value="PAS"/>
    <property type="match status" value="1"/>
</dbReference>
<dbReference type="InterPro" id="IPR003594">
    <property type="entry name" value="HATPase_dom"/>
</dbReference>
<dbReference type="InterPro" id="IPR036890">
    <property type="entry name" value="HATPase_C_sf"/>
</dbReference>
<dbReference type="Gene3D" id="3.30.565.10">
    <property type="entry name" value="Histidine kinase-like ATPase, C-terminal domain"/>
    <property type="match status" value="1"/>
</dbReference>
<keyword evidence="3" id="KW-0597">Phosphoprotein</keyword>
<dbReference type="SMART" id="SM00086">
    <property type="entry name" value="PAC"/>
    <property type="match status" value="1"/>
</dbReference>
<gene>
    <name evidence="16" type="ORF">SAMN02746065_11329</name>
</gene>
<name>A0A1W2CPY7_9BACT</name>
<dbReference type="PANTHER" id="PTHR24421">
    <property type="entry name" value="NITRATE/NITRITE SENSOR PROTEIN NARX-RELATED"/>
    <property type="match status" value="1"/>
</dbReference>
<evidence type="ECO:0000256" key="8">
    <source>
        <dbReference type="ARBA" id="ARBA00022840"/>
    </source>
</evidence>
<feature type="domain" description="PAS" evidence="14">
    <location>
        <begin position="337"/>
        <end position="400"/>
    </location>
</feature>
<organism evidence="16 17">
    <name type="scientific">Desulfocicer vacuolatum DSM 3385</name>
    <dbReference type="NCBI Taxonomy" id="1121400"/>
    <lineage>
        <taxon>Bacteria</taxon>
        <taxon>Pseudomonadati</taxon>
        <taxon>Thermodesulfobacteriota</taxon>
        <taxon>Desulfobacteria</taxon>
        <taxon>Desulfobacterales</taxon>
        <taxon>Desulfobacteraceae</taxon>
        <taxon>Desulfocicer</taxon>
    </lineage>
</organism>
<sequence length="712" mass="80551">MRLRVIVLVLAILAFLSVSTGGGLYYLSLRKTVFSQAEDYAETRLELLQRQLTTFLSEHIRPVKILAGLKELRMILEKKDAVYQANVDSILDNFVKSLNVEVCYLMDAHGETIASSNRSKYDSFVGKNFSFRPYFKKAVNGTPAVYLAQGTTSRKRGIYYTHPVYDRHGHVVLGVAVIKASVERIESKLFAGSEGVLLVADANGVIFISSKQELRFMLLWKLSRDRIRAINESRQFGDGPWLWTGFKRENELHVMDRSQARFLYSDMALDGFPGWKIVHLMSWENIGKHLADPFVRVIGPVIVVVSIFIGIAVFILYNMASKEIVRRKKAEKELRYSEERYRHIYNHTPVMLHSIDTSGTIIRVSDYWLDKMGYERHEVINKPLTGFYTRESRKIAEEVIFPVFFKTGFCKDVPYTYVKKNGGHIEILLSCFGVRDDDGKVVRSLAVSVDVTEKNQVQKDLEQAKEQLSRYSQDLEQQVETRTLELKKVHNTLRQLSGKIMAAHENERRKVARELHDHLGQILTALKMDTVWLEKNLMTSNETAALRARRISSLIDDTIEDVRRMAFQLRPGVLDDLGLVAALEILTRDFEDRSEISCIFLHDNVPEVDDTLATAFYRIAQEAMTNTARHANATAIKVALNLNRGVLVLCVTDNGCGFSPGDQNGNGSEGLGLTGMKERASLVGGELCIDSYPSGGTRVCCHVKIHGEAQLN</sequence>
<keyword evidence="12" id="KW-0175">Coiled coil</keyword>
<dbReference type="STRING" id="1121400.SAMN02746065_11329"/>
<dbReference type="NCBIfam" id="TIGR00229">
    <property type="entry name" value="sensory_box"/>
    <property type="match status" value="1"/>
</dbReference>
<dbReference type="SMART" id="SM00387">
    <property type="entry name" value="HATPase_c"/>
    <property type="match status" value="1"/>
</dbReference>
<dbReference type="GO" id="GO:0005886">
    <property type="term" value="C:plasma membrane"/>
    <property type="evidence" value="ECO:0007669"/>
    <property type="project" value="UniProtKB-SubCell"/>
</dbReference>
<evidence type="ECO:0000256" key="5">
    <source>
        <dbReference type="ARBA" id="ARBA00022692"/>
    </source>
</evidence>
<evidence type="ECO:0000256" key="13">
    <source>
        <dbReference type="SAM" id="Phobius"/>
    </source>
</evidence>
<dbReference type="GO" id="GO:0000155">
    <property type="term" value="F:phosphorelay sensor kinase activity"/>
    <property type="evidence" value="ECO:0007669"/>
    <property type="project" value="InterPro"/>
</dbReference>